<gene>
    <name evidence="1" type="ORF">BDN72DRAFT_810056</name>
</gene>
<evidence type="ECO:0000313" key="2">
    <source>
        <dbReference type="Proteomes" id="UP000308600"/>
    </source>
</evidence>
<evidence type="ECO:0000313" key="1">
    <source>
        <dbReference type="EMBL" id="TFK76082.1"/>
    </source>
</evidence>
<keyword evidence="2" id="KW-1185">Reference proteome</keyword>
<dbReference type="Proteomes" id="UP000308600">
    <property type="component" value="Unassembled WGS sequence"/>
</dbReference>
<accession>A0ACD3BER1</accession>
<dbReference type="EMBL" id="ML208261">
    <property type="protein sequence ID" value="TFK76082.1"/>
    <property type="molecule type" value="Genomic_DNA"/>
</dbReference>
<sequence>MSIHKTLRLTQRRSVLSSLFGFTFIASVLTVSASNFLPCPARVDKNRFADSEYDGHGGTSSSGDNRDGHNNTVLVTAGSHVTIAKRPRRWIEEKHPSSNP</sequence>
<protein>
    <submittedName>
        <fullName evidence="1">Uncharacterized protein</fullName>
    </submittedName>
</protein>
<proteinExistence type="predicted"/>
<organism evidence="1 2">
    <name type="scientific">Pluteus cervinus</name>
    <dbReference type="NCBI Taxonomy" id="181527"/>
    <lineage>
        <taxon>Eukaryota</taxon>
        <taxon>Fungi</taxon>
        <taxon>Dikarya</taxon>
        <taxon>Basidiomycota</taxon>
        <taxon>Agaricomycotina</taxon>
        <taxon>Agaricomycetes</taxon>
        <taxon>Agaricomycetidae</taxon>
        <taxon>Agaricales</taxon>
        <taxon>Pluteineae</taxon>
        <taxon>Pluteaceae</taxon>
        <taxon>Pluteus</taxon>
    </lineage>
</organism>
<reference evidence="1 2" key="1">
    <citation type="journal article" date="2019" name="Nat. Ecol. Evol.">
        <title>Megaphylogeny resolves global patterns of mushroom evolution.</title>
        <authorList>
            <person name="Varga T."/>
            <person name="Krizsan K."/>
            <person name="Foldi C."/>
            <person name="Dima B."/>
            <person name="Sanchez-Garcia M."/>
            <person name="Sanchez-Ramirez S."/>
            <person name="Szollosi G.J."/>
            <person name="Szarkandi J.G."/>
            <person name="Papp V."/>
            <person name="Albert L."/>
            <person name="Andreopoulos W."/>
            <person name="Angelini C."/>
            <person name="Antonin V."/>
            <person name="Barry K.W."/>
            <person name="Bougher N.L."/>
            <person name="Buchanan P."/>
            <person name="Buyck B."/>
            <person name="Bense V."/>
            <person name="Catcheside P."/>
            <person name="Chovatia M."/>
            <person name="Cooper J."/>
            <person name="Damon W."/>
            <person name="Desjardin D."/>
            <person name="Finy P."/>
            <person name="Geml J."/>
            <person name="Haridas S."/>
            <person name="Hughes K."/>
            <person name="Justo A."/>
            <person name="Karasinski D."/>
            <person name="Kautmanova I."/>
            <person name="Kiss B."/>
            <person name="Kocsube S."/>
            <person name="Kotiranta H."/>
            <person name="LaButti K.M."/>
            <person name="Lechner B.E."/>
            <person name="Liimatainen K."/>
            <person name="Lipzen A."/>
            <person name="Lukacs Z."/>
            <person name="Mihaltcheva S."/>
            <person name="Morgado L.N."/>
            <person name="Niskanen T."/>
            <person name="Noordeloos M.E."/>
            <person name="Ohm R.A."/>
            <person name="Ortiz-Santana B."/>
            <person name="Ovrebo C."/>
            <person name="Racz N."/>
            <person name="Riley R."/>
            <person name="Savchenko A."/>
            <person name="Shiryaev A."/>
            <person name="Soop K."/>
            <person name="Spirin V."/>
            <person name="Szebenyi C."/>
            <person name="Tomsovsky M."/>
            <person name="Tulloss R.E."/>
            <person name="Uehling J."/>
            <person name="Grigoriev I.V."/>
            <person name="Vagvolgyi C."/>
            <person name="Papp T."/>
            <person name="Martin F.M."/>
            <person name="Miettinen O."/>
            <person name="Hibbett D.S."/>
            <person name="Nagy L.G."/>
        </authorList>
    </citation>
    <scope>NUCLEOTIDE SEQUENCE [LARGE SCALE GENOMIC DNA]</scope>
    <source>
        <strain evidence="1 2">NL-1719</strain>
    </source>
</reference>
<name>A0ACD3BER1_9AGAR</name>